<comment type="subcellular location">
    <subcellularLocation>
        <location evidence="1">Membrane</location>
        <topology evidence="1">Single-pass membrane protein</topology>
    </subcellularLocation>
</comment>
<dbReference type="EMBL" id="CM007901">
    <property type="protein sequence ID" value="OTG06020.1"/>
    <property type="molecule type" value="Genomic_DNA"/>
</dbReference>
<protein>
    <submittedName>
        <fullName evidence="10">Uncharacterized protein</fullName>
    </submittedName>
</protein>
<evidence type="ECO:0000256" key="4">
    <source>
        <dbReference type="ARBA" id="ARBA00022692"/>
    </source>
</evidence>
<proteinExistence type="inferred from homology"/>
<keyword evidence="3" id="KW-0813">Transport</keyword>
<feature type="transmembrane region" description="Helical" evidence="8">
    <location>
        <begin position="20"/>
        <end position="41"/>
    </location>
</feature>
<organism evidence="10 11">
    <name type="scientific">Helianthus annuus</name>
    <name type="common">Common sunflower</name>
    <dbReference type="NCBI Taxonomy" id="4232"/>
    <lineage>
        <taxon>Eukaryota</taxon>
        <taxon>Viridiplantae</taxon>
        <taxon>Streptophyta</taxon>
        <taxon>Embryophyta</taxon>
        <taxon>Tracheophyta</taxon>
        <taxon>Spermatophyta</taxon>
        <taxon>Magnoliopsida</taxon>
        <taxon>eudicotyledons</taxon>
        <taxon>Gunneridae</taxon>
        <taxon>Pentapetalae</taxon>
        <taxon>asterids</taxon>
        <taxon>campanulids</taxon>
        <taxon>Asterales</taxon>
        <taxon>Asteraceae</taxon>
        <taxon>Asteroideae</taxon>
        <taxon>Heliantheae alliance</taxon>
        <taxon>Heliantheae</taxon>
        <taxon>Helianthus</taxon>
    </lineage>
</organism>
<dbReference type="AlphaFoldDB" id="A0A251T4G0"/>
<accession>A0A251T4G0</accession>
<sequence>MSSSKTSSSFWRFDSPSVYLFGGIAAMLAMIVVALVILTCYQRSATAGQDIETGKPTKLEDGSNVSPKFVVILAGDNIPTYFAAPAGVK</sequence>
<evidence type="ECO:0000256" key="1">
    <source>
        <dbReference type="ARBA" id="ARBA00004167"/>
    </source>
</evidence>
<evidence type="ECO:0000256" key="3">
    <source>
        <dbReference type="ARBA" id="ARBA00022448"/>
    </source>
</evidence>
<dbReference type="InterPro" id="IPR040359">
    <property type="entry name" value="GDU"/>
</dbReference>
<evidence type="ECO:0000256" key="7">
    <source>
        <dbReference type="ARBA" id="ARBA00023136"/>
    </source>
</evidence>
<dbReference type="GO" id="GO:0080143">
    <property type="term" value="P:regulation of amino acid export"/>
    <property type="evidence" value="ECO:0007669"/>
    <property type="project" value="InterPro"/>
</dbReference>
<evidence type="ECO:0000256" key="2">
    <source>
        <dbReference type="ARBA" id="ARBA00009977"/>
    </source>
</evidence>
<comment type="similarity">
    <text evidence="2">Belongs to the GLUTAMINE DUMPER 1 (TC 9.B.60) family.</text>
</comment>
<dbReference type="Gramene" id="mRNA:HanXRQr2_Chr12g0559481">
    <property type="protein sequence ID" value="CDS:HanXRQr2_Chr12g0559481.1"/>
    <property type="gene ID" value="HanXRQr2_Chr12g0559481"/>
</dbReference>
<reference evidence="9" key="3">
    <citation type="submission" date="2020-06" db="EMBL/GenBank/DDBJ databases">
        <title>Helianthus annuus Genome sequencing and assembly Release 2.</title>
        <authorList>
            <person name="Gouzy J."/>
            <person name="Langlade N."/>
            <person name="Munos S."/>
        </authorList>
    </citation>
    <scope>NUCLEOTIDE SEQUENCE</scope>
    <source>
        <tissue evidence="9">Leaves</tissue>
    </source>
</reference>
<reference evidence="9 11" key="1">
    <citation type="journal article" date="2017" name="Nature">
        <title>The sunflower genome provides insights into oil metabolism, flowering and Asterid evolution.</title>
        <authorList>
            <person name="Badouin H."/>
            <person name="Gouzy J."/>
            <person name="Grassa C.J."/>
            <person name="Murat F."/>
            <person name="Staton S.E."/>
            <person name="Cottret L."/>
            <person name="Lelandais-Briere C."/>
            <person name="Owens G.L."/>
            <person name="Carrere S."/>
            <person name="Mayjonade B."/>
            <person name="Legrand L."/>
            <person name="Gill N."/>
            <person name="Kane N.C."/>
            <person name="Bowers J.E."/>
            <person name="Hubner S."/>
            <person name="Bellec A."/>
            <person name="Berard A."/>
            <person name="Berges H."/>
            <person name="Blanchet N."/>
            <person name="Boniface M.C."/>
            <person name="Brunel D."/>
            <person name="Catrice O."/>
            <person name="Chaidir N."/>
            <person name="Claudel C."/>
            <person name="Donnadieu C."/>
            <person name="Faraut T."/>
            <person name="Fievet G."/>
            <person name="Helmstetter N."/>
            <person name="King M."/>
            <person name="Knapp S.J."/>
            <person name="Lai Z."/>
            <person name="Le Paslier M.C."/>
            <person name="Lippi Y."/>
            <person name="Lorenzon L."/>
            <person name="Mandel J.R."/>
            <person name="Marage G."/>
            <person name="Marchand G."/>
            <person name="Marquand E."/>
            <person name="Bret-Mestries E."/>
            <person name="Morien E."/>
            <person name="Nambeesan S."/>
            <person name="Nguyen T."/>
            <person name="Pegot-Espagnet P."/>
            <person name="Pouilly N."/>
            <person name="Raftis F."/>
            <person name="Sallet E."/>
            <person name="Schiex T."/>
            <person name="Thomas J."/>
            <person name="Vandecasteele C."/>
            <person name="Vares D."/>
            <person name="Vear F."/>
            <person name="Vautrin S."/>
            <person name="Crespi M."/>
            <person name="Mangin B."/>
            <person name="Burke J.M."/>
            <person name="Salse J."/>
            <person name="Munos S."/>
            <person name="Vincourt P."/>
            <person name="Rieseberg L.H."/>
            <person name="Langlade N.B."/>
        </authorList>
    </citation>
    <scope>NUCLEOTIDE SEQUENCE [LARGE SCALE GENOMIC DNA]</scope>
    <source>
        <strain evidence="11">cv. SF193</strain>
        <tissue evidence="9">Leaves</tissue>
    </source>
</reference>
<gene>
    <name evidence="10" type="ORF">HannXRQ_Chr12g0380091</name>
    <name evidence="9" type="ORF">HanXRQr2_Chr12g0559481</name>
</gene>
<evidence type="ECO:0000256" key="6">
    <source>
        <dbReference type="ARBA" id="ARBA00022989"/>
    </source>
</evidence>
<dbReference type="GO" id="GO:0016020">
    <property type="term" value="C:membrane"/>
    <property type="evidence" value="ECO:0007669"/>
    <property type="project" value="UniProtKB-SubCell"/>
</dbReference>
<evidence type="ECO:0000256" key="5">
    <source>
        <dbReference type="ARBA" id="ARBA00022970"/>
    </source>
</evidence>
<evidence type="ECO:0000313" key="10">
    <source>
        <dbReference type="EMBL" id="OTG06020.1"/>
    </source>
</evidence>
<keyword evidence="11" id="KW-1185">Reference proteome</keyword>
<evidence type="ECO:0000256" key="8">
    <source>
        <dbReference type="SAM" id="Phobius"/>
    </source>
</evidence>
<keyword evidence="7 8" id="KW-0472">Membrane</keyword>
<dbReference type="EMBL" id="MNCJ02000327">
    <property type="protein sequence ID" value="KAF5779440.1"/>
    <property type="molecule type" value="Genomic_DNA"/>
</dbReference>
<name>A0A251T4G0_HELAN</name>
<dbReference type="PANTHER" id="PTHR33228:SF76">
    <property type="entry name" value="PROTEIN GLUTAMINE DUMPER 7"/>
    <property type="match status" value="1"/>
</dbReference>
<keyword evidence="4 8" id="KW-0812">Transmembrane</keyword>
<keyword evidence="6 8" id="KW-1133">Transmembrane helix</keyword>
<keyword evidence="5" id="KW-0029">Amino-acid transport</keyword>
<dbReference type="Proteomes" id="UP000215914">
    <property type="component" value="Chromosome 12"/>
</dbReference>
<dbReference type="GO" id="GO:0006865">
    <property type="term" value="P:amino acid transport"/>
    <property type="evidence" value="ECO:0007669"/>
    <property type="project" value="UniProtKB-KW"/>
</dbReference>
<reference evidence="10" key="2">
    <citation type="submission" date="2017-02" db="EMBL/GenBank/DDBJ databases">
        <title>Sunflower complete genome.</title>
        <authorList>
            <person name="Langlade N."/>
            <person name="Munos S."/>
        </authorList>
    </citation>
    <scope>NUCLEOTIDE SEQUENCE [LARGE SCALE GENOMIC DNA]</scope>
    <source>
        <tissue evidence="10">Leaves</tissue>
    </source>
</reference>
<evidence type="ECO:0000313" key="9">
    <source>
        <dbReference type="EMBL" id="KAF5779440.1"/>
    </source>
</evidence>
<dbReference type="PANTHER" id="PTHR33228">
    <property type="entry name" value="PROTEIN GLUTAMINE DUMPER 4-RELATED"/>
    <property type="match status" value="1"/>
</dbReference>
<dbReference type="InParanoid" id="A0A251T4G0"/>
<evidence type="ECO:0000313" key="11">
    <source>
        <dbReference type="Proteomes" id="UP000215914"/>
    </source>
</evidence>